<proteinExistence type="predicted"/>
<feature type="region of interest" description="Disordered" evidence="1">
    <location>
        <begin position="84"/>
        <end position="128"/>
    </location>
</feature>
<accession>A0A7N2RAR9</accession>
<sequence length="128" mass="14422">MRGEQEKEMLVMLNPDKQGLEKKVVKLINPSEEMAWSNNSKCKTEPRFKPKIGSVFPAKKRLVKRMMFDYILHSLANIFCPPGSDTGSPSFSEPSQSKNNNNGCFKICTTPKSSNPKKSKIIYPASRP</sequence>
<dbReference type="Proteomes" id="UP000594261">
    <property type="component" value="Chromosome 9"/>
</dbReference>
<name>A0A7N2RAR9_QUELO</name>
<keyword evidence="3" id="KW-1185">Reference proteome</keyword>
<protein>
    <submittedName>
        <fullName evidence="2">Uncharacterized protein</fullName>
    </submittedName>
</protein>
<dbReference type="AlphaFoldDB" id="A0A7N2RAR9"/>
<dbReference type="Gramene" id="QL09p031366:mrna">
    <property type="protein sequence ID" value="QL09p031366:mrna:CDS:1"/>
    <property type="gene ID" value="QL09p031366"/>
</dbReference>
<evidence type="ECO:0000313" key="3">
    <source>
        <dbReference type="Proteomes" id="UP000594261"/>
    </source>
</evidence>
<dbReference type="EMBL" id="LRBV02000009">
    <property type="status" value="NOT_ANNOTATED_CDS"/>
    <property type="molecule type" value="Genomic_DNA"/>
</dbReference>
<reference evidence="2" key="2">
    <citation type="submission" date="2021-01" db="UniProtKB">
        <authorList>
            <consortium name="EnsemblPlants"/>
        </authorList>
    </citation>
    <scope>IDENTIFICATION</scope>
</reference>
<feature type="compositionally biased region" description="Polar residues" evidence="1">
    <location>
        <begin position="85"/>
        <end position="103"/>
    </location>
</feature>
<evidence type="ECO:0000313" key="2">
    <source>
        <dbReference type="EnsemblPlants" id="QL09p031366:mrna:CDS:1"/>
    </source>
</evidence>
<evidence type="ECO:0000256" key="1">
    <source>
        <dbReference type="SAM" id="MobiDB-lite"/>
    </source>
</evidence>
<organism evidence="2 3">
    <name type="scientific">Quercus lobata</name>
    <name type="common">Valley oak</name>
    <dbReference type="NCBI Taxonomy" id="97700"/>
    <lineage>
        <taxon>Eukaryota</taxon>
        <taxon>Viridiplantae</taxon>
        <taxon>Streptophyta</taxon>
        <taxon>Embryophyta</taxon>
        <taxon>Tracheophyta</taxon>
        <taxon>Spermatophyta</taxon>
        <taxon>Magnoliopsida</taxon>
        <taxon>eudicotyledons</taxon>
        <taxon>Gunneridae</taxon>
        <taxon>Pentapetalae</taxon>
        <taxon>rosids</taxon>
        <taxon>fabids</taxon>
        <taxon>Fagales</taxon>
        <taxon>Fagaceae</taxon>
        <taxon>Quercus</taxon>
    </lineage>
</organism>
<reference evidence="2 3" key="1">
    <citation type="journal article" date="2016" name="G3 (Bethesda)">
        <title>First Draft Assembly and Annotation of the Genome of a California Endemic Oak Quercus lobata Nee (Fagaceae).</title>
        <authorList>
            <person name="Sork V.L."/>
            <person name="Fitz-Gibbon S.T."/>
            <person name="Puiu D."/>
            <person name="Crepeau M."/>
            <person name="Gugger P.F."/>
            <person name="Sherman R."/>
            <person name="Stevens K."/>
            <person name="Langley C.H."/>
            <person name="Pellegrini M."/>
            <person name="Salzberg S.L."/>
        </authorList>
    </citation>
    <scope>NUCLEOTIDE SEQUENCE [LARGE SCALE GENOMIC DNA]</scope>
    <source>
        <strain evidence="2 3">cv. SW786</strain>
    </source>
</reference>
<dbReference type="EnsemblPlants" id="QL09p031366:mrna">
    <property type="protein sequence ID" value="QL09p031366:mrna:CDS:1"/>
    <property type="gene ID" value="QL09p031366"/>
</dbReference>
<dbReference type="InParanoid" id="A0A7N2RAR9"/>